<dbReference type="PANTHER" id="PTHR40076">
    <property type="entry name" value="MEMBRANE PROTEIN-RELATED"/>
    <property type="match status" value="1"/>
</dbReference>
<feature type="transmembrane region" description="Helical" evidence="1">
    <location>
        <begin position="142"/>
        <end position="166"/>
    </location>
</feature>
<dbReference type="RefSeq" id="WP_012243222.1">
    <property type="nucleotide sequence ID" value="NZ_JACAOE010000002.1"/>
</dbReference>
<keyword evidence="1" id="KW-0812">Transmembrane</keyword>
<protein>
    <submittedName>
        <fullName evidence="2">DUF975 family protein</fullName>
    </submittedName>
</protein>
<dbReference type="PANTHER" id="PTHR40076:SF1">
    <property type="entry name" value="MEMBRANE PROTEIN"/>
    <property type="match status" value="1"/>
</dbReference>
<evidence type="ECO:0000313" key="3">
    <source>
        <dbReference type="Proteomes" id="UP000315938"/>
    </source>
</evidence>
<name>A0A553IGC3_ACHLA</name>
<sequence>MNRSAIKTEAKEALVGKRLMFLVAIIVVGVLSGIPGIGFIVGPILTAGLFVIGKEVLAKKEVRLDPLFTYFKDIEHGLKIFVVVLIVSLAVAIGMLLFIIPGIYVALKYGQAIFIMSEHKDMDIFDAIKESGKLTEGYKMDLFIFALSFIGHILLGMITFGIYLVYAMPYIMLSMHNYYIHLKAIKADSTTIIDA</sequence>
<comment type="caution">
    <text evidence="2">The sequence shown here is derived from an EMBL/GenBank/DDBJ whole genome shotgun (WGS) entry which is preliminary data.</text>
</comment>
<dbReference type="Pfam" id="PF06161">
    <property type="entry name" value="DUF975"/>
    <property type="match status" value="1"/>
</dbReference>
<feature type="transmembrane region" description="Helical" evidence="1">
    <location>
        <begin position="80"/>
        <end position="107"/>
    </location>
</feature>
<keyword evidence="1" id="KW-1133">Transmembrane helix</keyword>
<reference evidence="2 3" key="1">
    <citation type="submission" date="2019-07" db="EMBL/GenBank/DDBJ databases">
        <title>Genome sequence of Acholeplasma laidlawii strain with increased resistance to erythromycin.</title>
        <authorList>
            <person name="Medvedeva E.S."/>
            <person name="Baranova N.B."/>
            <person name="Siniagina M.N."/>
            <person name="Mouzykantov A."/>
            <person name="Chernova O.A."/>
            <person name="Chernov V.M."/>
        </authorList>
    </citation>
    <scope>NUCLEOTIDE SEQUENCE [LARGE SCALE GENOMIC DNA]</scope>
    <source>
        <strain evidence="2 3">PG8REry</strain>
    </source>
</reference>
<evidence type="ECO:0000256" key="1">
    <source>
        <dbReference type="SAM" id="Phobius"/>
    </source>
</evidence>
<feature type="transmembrane region" description="Helical" evidence="1">
    <location>
        <begin position="21"/>
        <end position="52"/>
    </location>
</feature>
<accession>A0A553IGC3</accession>
<evidence type="ECO:0000313" key="2">
    <source>
        <dbReference type="EMBL" id="TRX99258.1"/>
    </source>
</evidence>
<dbReference type="AlphaFoldDB" id="A0A553IGC3"/>
<organism evidence="2 3">
    <name type="scientific">Acholeplasma laidlawii</name>
    <dbReference type="NCBI Taxonomy" id="2148"/>
    <lineage>
        <taxon>Bacteria</taxon>
        <taxon>Bacillati</taxon>
        <taxon>Mycoplasmatota</taxon>
        <taxon>Mollicutes</taxon>
        <taxon>Acholeplasmatales</taxon>
        <taxon>Acholeplasmataceae</taxon>
        <taxon>Acholeplasma</taxon>
    </lineage>
</organism>
<dbReference type="GeneID" id="41339429"/>
<dbReference type="InterPro" id="IPR010380">
    <property type="entry name" value="DUF975"/>
</dbReference>
<keyword evidence="1" id="KW-0472">Membrane</keyword>
<gene>
    <name evidence="2" type="ORF">FNV44_06030</name>
</gene>
<proteinExistence type="predicted"/>
<dbReference type="Proteomes" id="UP000315938">
    <property type="component" value="Unassembled WGS sequence"/>
</dbReference>
<dbReference type="EMBL" id="VKID01000002">
    <property type="protein sequence ID" value="TRX99258.1"/>
    <property type="molecule type" value="Genomic_DNA"/>
</dbReference>